<evidence type="ECO:0000256" key="6">
    <source>
        <dbReference type="SAM" id="MobiDB-lite"/>
    </source>
</evidence>
<dbReference type="InterPro" id="IPR011009">
    <property type="entry name" value="Kinase-like_dom_sf"/>
</dbReference>
<dbReference type="EMBL" id="CAEZZV010000083">
    <property type="protein sequence ID" value="CAB4779315.1"/>
    <property type="molecule type" value="Genomic_DNA"/>
</dbReference>
<feature type="region of interest" description="Disordered" evidence="6">
    <location>
        <begin position="281"/>
        <end position="346"/>
    </location>
</feature>
<dbReference type="CDD" id="cd14014">
    <property type="entry name" value="STKc_PknB_like"/>
    <property type="match status" value="1"/>
</dbReference>
<dbReference type="PROSITE" id="PS50011">
    <property type="entry name" value="PROTEIN_KINASE_DOM"/>
    <property type="match status" value="1"/>
</dbReference>
<dbReference type="SUPFAM" id="SSF56112">
    <property type="entry name" value="Protein kinase-like (PK-like)"/>
    <property type="match status" value="1"/>
</dbReference>
<dbReference type="PANTHER" id="PTHR43289:SF6">
    <property type="entry name" value="SERINE_THREONINE-PROTEIN KINASE NEKL-3"/>
    <property type="match status" value="1"/>
</dbReference>
<reference evidence="8" key="1">
    <citation type="submission" date="2020-05" db="EMBL/GenBank/DDBJ databases">
        <authorList>
            <person name="Chiriac C."/>
            <person name="Salcher M."/>
            <person name="Ghai R."/>
            <person name="Kavagutti S V."/>
        </authorList>
    </citation>
    <scope>NUCLEOTIDE SEQUENCE</scope>
</reference>
<organism evidence="8">
    <name type="scientific">freshwater metagenome</name>
    <dbReference type="NCBI Taxonomy" id="449393"/>
    <lineage>
        <taxon>unclassified sequences</taxon>
        <taxon>metagenomes</taxon>
        <taxon>ecological metagenomes</taxon>
    </lineage>
</organism>
<dbReference type="PANTHER" id="PTHR43289">
    <property type="entry name" value="MITOGEN-ACTIVATED PROTEIN KINASE KINASE KINASE 20-RELATED"/>
    <property type="match status" value="1"/>
</dbReference>
<keyword evidence="1" id="KW-0723">Serine/threonine-protein kinase</keyword>
<evidence type="ECO:0000256" key="2">
    <source>
        <dbReference type="ARBA" id="ARBA00022679"/>
    </source>
</evidence>
<keyword evidence="3" id="KW-0547">Nucleotide-binding</keyword>
<feature type="domain" description="Protein kinase" evidence="7">
    <location>
        <begin position="20"/>
        <end position="281"/>
    </location>
</feature>
<dbReference type="InterPro" id="IPR000719">
    <property type="entry name" value="Prot_kinase_dom"/>
</dbReference>
<evidence type="ECO:0000256" key="4">
    <source>
        <dbReference type="ARBA" id="ARBA00022777"/>
    </source>
</evidence>
<dbReference type="Gene3D" id="1.10.510.10">
    <property type="entry name" value="Transferase(Phosphotransferase) domain 1"/>
    <property type="match status" value="1"/>
</dbReference>
<dbReference type="PROSITE" id="PS00108">
    <property type="entry name" value="PROTEIN_KINASE_ST"/>
    <property type="match status" value="1"/>
</dbReference>
<dbReference type="InterPro" id="IPR008271">
    <property type="entry name" value="Ser/Thr_kinase_AS"/>
</dbReference>
<evidence type="ECO:0000256" key="1">
    <source>
        <dbReference type="ARBA" id="ARBA00022527"/>
    </source>
</evidence>
<dbReference type="Gene3D" id="3.30.200.20">
    <property type="entry name" value="Phosphorylase Kinase, domain 1"/>
    <property type="match status" value="1"/>
</dbReference>
<evidence type="ECO:0000256" key="3">
    <source>
        <dbReference type="ARBA" id="ARBA00022741"/>
    </source>
</evidence>
<keyword evidence="2" id="KW-0808">Transferase</keyword>
<evidence type="ECO:0000256" key="5">
    <source>
        <dbReference type="ARBA" id="ARBA00022840"/>
    </source>
</evidence>
<dbReference type="Pfam" id="PF00069">
    <property type="entry name" value="Pkinase"/>
    <property type="match status" value="1"/>
</dbReference>
<keyword evidence="5" id="KW-0067">ATP-binding</keyword>
<protein>
    <submittedName>
        <fullName evidence="8">Unannotated protein</fullName>
    </submittedName>
</protein>
<feature type="compositionally biased region" description="Polar residues" evidence="6">
    <location>
        <begin position="284"/>
        <end position="293"/>
    </location>
</feature>
<evidence type="ECO:0000259" key="7">
    <source>
        <dbReference type="PROSITE" id="PS50011"/>
    </source>
</evidence>
<sequence>MSSSSHPSSPQPGTVLAGRYRLEEIRAHGGMADVWRATDLQLGRIVAVKLLKPHLANESTLSQRFRREAIAAAKLDHSSIVTVHDAIEDDGRLAVIMAFIDGRSLREELDHDQTLSVSKVLHIGLYVLAALNAAHQQDLIHRDVKPGNILISKRNEVLLTDFGIAKILDGDEDLTSENIMMGTAKYLSPEQVRGDQLDGRADLYSLGLVLYECLAGKVPFVGKNDTDIALARLHRDPTDLSTLRPDVDPKVTTIIHKLLAREPEDRYANAREAGEAIQKVINARKSQPATSAPRTERDRTPTPGKVIRPKNHTPTGTIRTPTPSNPPRLPKDERLTPPPSQQKKWRPSPLLIGGIVVSVLLALLIIPQMLDGGDPKIVAPDTTLANSVTNTDPIKITGVQSFDPQGDDGEENPALLANITDGDLSTAWSTDCYQSSTFGSKSGVGVVVQINASAMAQLQIGVLGRDWKAEVYAANTNSDDIALWGSPIWEGTDESGSTISATFSTPNQYALVYLRKVGASGLCSDKNPYRGDISEISIVNAP</sequence>
<dbReference type="AlphaFoldDB" id="A0A6J6W738"/>
<name>A0A6J6W738_9ZZZZ</name>
<accession>A0A6J6W738</accession>
<dbReference type="SMART" id="SM00220">
    <property type="entry name" value="S_TKc"/>
    <property type="match status" value="1"/>
</dbReference>
<dbReference type="FunFam" id="1.10.510.10:FF:000021">
    <property type="entry name" value="Serine/threonine protein kinase"/>
    <property type="match status" value="1"/>
</dbReference>
<keyword evidence="4" id="KW-0418">Kinase</keyword>
<dbReference type="GO" id="GO:0005524">
    <property type="term" value="F:ATP binding"/>
    <property type="evidence" value="ECO:0007669"/>
    <property type="project" value="UniProtKB-KW"/>
</dbReference>
<proteinExistence type="predicted"/>
<dbReference type="GO" id="GO:0004674">
    <property type="term" value="F:protein serine/threonine kinase activity"/>
    <property type="evidence" value="ECO:0007669"/>
    <property type="project" value="UniProtKB-KW"/>
</dbReference>
<feature type="compositionally biased region" description="Polar residues" evidence="6">
    <location>
        <begin position="312"/>
        <end position="322"/>
    </location>
</feature>
<gene>
    <name evidence="8" type="ORF">UFOPK2921_00759</name>
</gene>
<evidence type="ECO:0000313" key="8">
    <source>
        <dbReference type="EMBL" id="CAB4779315.1"/>
    </source>
</evidence>